<name>A6TAS7_KLEP7</name>
<dbReference type="GO" id="GO:0031640">
    <property type="term" value="P:killing of cells of another organism"/>
    <property type="evidence" value="ECO:0007669"/>
    <property type="project" value="UniProtKB-KW"/>
</dbReference>
<evidence type="ECO:0000259" key="5">
    <source>
        <dbReference type="Pfam" id="PF06958"/>
    </source>
</evidence>
<dbReference type="EMBL" id="CP000647">
    <property type="protein sequence ID" value="ABR77698.1"/>
    <property type="molecule type" value="Genomic_DNA"/>
</dbReference>
<dbReference type="AlphaFoldDB" id="A6TAS7"/>
<dbReference type="InterPro" id="IPR016128">
    <property type="entry name" value="Pyosin/cloacin_T_dom"/>
</dbReference>
<dbReference type="Pfam" id="PF06958">
    <property type="entry name" value="Pyocin_S"/>
    <property type="match status" value="1"/>
</dbReference>
<proteinExistence type="predicted"/>
<keyword evidence="1" id="KW-0929">Antimicrobial</keyword>
<dbReference type="PaxDb" id="272620-KPN_02272"/>
<organism evidence="6 7">
    <name type="scientific">Klebsiella pneumoniae subsp. pneumoniae (strain ATCC 700721 / MGH 78578)</name>
    <dbReference type="NCBI Taxonomy" id="272620"/>
    <lineage>
        <taxon>Bacteria</taxon>
        <taxon>Pseudomonadati</taxon>
        <taxon>Pseudomonadota</taxon>
        <taxon>Gammaproteobacteria</taxon>
        <taxon>Enterobacterales</taxon>
        <taxon>Enterobacteriaceae</taxon>
        <taxon>Klebsiella/Raoultella group</taxon>
        <taxon>Klebsiella</taxon>
        <taxon>Klebsiella pneumoniae complex</taxon>
    </lineage>
</organism>
<evidence type="ECO:0000256" key="2">
    <source>
        <dbReference type="ARBA" id="ARBA00023022"/>
    </source>
</evidence>
<accession>A6TAS7</accession>
<evidence type="ECO:0000313" key="7">
    <source>
        <dbReference type="Proteomes" id="UP000000265"/>
    </source>
</evidence>
<reference evidence="6 7" key="2">
    <citation type="submission" date="2006-09" db="EMBL/GenBank/DDBJ databases">
        <authorList>
            <consortium name="The Klebsiella pneumonia Genome Sequencing Project"/>
            <person name="McClelland M."/>
            <person name="Sanderson E.K."/>
            <person name="Spieth J."/>
            <person name="Clifton W.S."/>
            <person name="Latreille P."/>
            <person name="Sabo A."/>
            <person name="Pepin K."/>
            <person name="Bhonagiri V."/>
            <person name="Porwollik S."/>
            <person name="Ali J."/>
            <person name="Wilson R.K."/>
        </authorList>
    </citation>
    <scope>NUCLEOTIDE SEQUENCE [LARGE SCALE GENOMIC DNA]</scope>
    <source>
        <strain evidence="7">ATCC 700721 / MGH 78578</strain>
    </source>
</reference>
<reference evidence="6 7" key="1">
    <citation type="journal article" date="2001" name="Nature">
        <title>Complete genome sequence of Salmonella enterica serovar Typhimurium LT2.</title>
        <authorList>
            <person name="McClelland M."/>
            <person name="Sanderson K.E."/>
            <person name="Spieth J."/>
            <person name="Clifton S.W."/>
            <person name="Latreille P."/>
            <person name="Courtney L."/>
            <person name="Porwollik S."/>
            <person name="Ali J."/>
            <person name="Dante M."/>
            <person name="Du F."/>
            <person name="Hou S."/>
            <person name="Layman D."/>
            <person name="Leonard S."/>
            <person name="Nguyen C."/>
            <person name="Scott K."/>
            <person name="Holmes A."/>
            <person name="Grewal N."/>
            <person name="Mulvaney E."/>
            <person name="Ryan E."/>
            <person name="Sun H."/>
            <person name="Florea L."/>
            <person name="Miller W."/>
            <person name="Stoneking T."/>
            <person name="Nhan M."/>
            <person name="Waterston R."/>
            <person name="Wilson R.K."/>
        </authorList>
    </citation>
    <scope>NUCLEOTIDE SEQUENCE [LARGE SCALE GENOMIC DNA]</scope>
    <source>
        <strain evidence="7">ATCC 700721 / MGH 78578</strain>
    </source>
</reference>
<evidence type="ECO:0000256" key="4">
    <source>
        <dbReference type="SAM" id="MobiDB-lite"/>
    </source>
</evidence>
<protein>
    <recommendedName>
        <fullName evidence="5">Pyosin/cloacin translocation domain-containing protein</fullName>
    </recommendedName>
</protein>
<evidence type="ECO:0000313" key="6">
    <source>
        <dbReference type="EMBL" id="ABR77698.1"/>
    </source>
</evidence>
<dbReference type="SUPFAM" id="SSF69369">
    <property type="entry name" value="Cloacin translocation domain"/>
    <property type="match status" value="1"/>
</dbReference>
<feature type="region of interest" description="Disordered" evidence="4">
    <location>
        <begin position="1"/>
        <end position="27"/>
    </location>
</feature>
<dbReference type="KEGG" id="kpn:KPN_02272"/>
<feature type="domain" description="Pyosin/cloacin translocation" evidence="5">
    <location>
        <begin position="151"/>
        <end position="314"/>
    </location>
</feature>
<evidence type="ECO:0000256" key="3">
    <source>
        <dbReference type="ARBA" id="ARBA00023048"/>
    </source>
</evidence>
<keyword evidence="2" id="KW-0044">Antibiotic</keyword>
<dbReference type="EnsemblBacteria" id="ABR77698">
    <property type="protein sequence ID" value="ABR77698"/>
    <property type="gene ID" value="KPN_02272"/>
</dbReference>
<dbReference type="GO" id="GO:0042742">
    <property type="term" value="P:defense response to bacterium"/>
    <property type="evidence" value="ECO:0007669"/>
    <property type="project" value="UniProtKB-KW"/>
</dbReference>
<dbReference type="HOGENOM" id="CLU_058933_0_0_6"/>
<keyword evidence="3" id="KW-0078">Bacteriocin</keyword>
<dbReference type="STRING" id="272620.KPN_02272"/>
<gene>
    <name evidence="6" type="ORF">KPN_02272</name>
</gene>
<evidence type="ECO:0000256" key="1">
    <source>
        <dbReference type="ARBA" id="ARBA00022529"/>
    </source>
</evidence>
<sequence length="460" mass="50422">MSHGQEKAGMTQILGTGEGKTSSVAKEPVVERKPAQVFFESMALAASMSGYYAGPTATTLGNSLSLGAGTAAGVGEGVAGARVLAAPNPLTVALLAIFYSPSLNEGETEMLQNIRGDQLYQNLIHSQMMVGAFTRVNSTVIQGDYVPEYELREIARQNGTVHTRVRFRIEEDPESGELVSRSYEVGEKSGLDRVRVRFAKQLNKETWGFEDPSIKGTFVWSRSAGQGKFEWGSSQTTVHDGGAGGSTTPPTPIPEPRSVWGLPNPAPASLPPVPGTPIPEEQGPNIETLPIEDRDFNDFIIVDPMGGVPAIYVYFKKAPAGFLETGYYNDFDGRSREGMYEVDHLPSKAAVREYLINKYPEAEKDDIKKLLGKVAVVSIPIDVHRDCSETFRGRNNSRIETENGETISKKELDARDLEFAVDSNWNANAKCLKERYGISDEKIEEVRAKLHDLNRRVGLY</sequence>
<dbReference type="Proteomes" id="UP000000265">
    <property type="component" value="Chromosome"/>
</dbReference>
<feature type="region of interest" description="Disordered" evidence="4">
    <location>
        <begin position="233"/>
        <end position="252"/>
    </location>
</feature>
<dbReference type="InterPro" id="IPR036302">
    <property type="entry name" value="Pyosin/cloacin_T_dom_sf"/>
</dbReference>